<evidence type="ECO:0000313" key="2">
    <source>
        <dbReference type="Proteomes" id="UP000544872"/>
    </source>
</evidence>
<accession>A0A7W9ZGD0</accession>
<protein>
    <submittedName>
        <fullName evidence="1">Uncharacterized protein</fullName>
    </submittedName>
</protein>
<evidence type="ECO:0000313" key="1">
    <source>
        <dbReference type="EMBL" id="MBB6209789.1"/>
    </source>
</evidence>
<reference evidence="1 2" key="1">
    <citation type="submission" date="2020-08" db="EMBL/GenBank/DDBJ databases">
        <title>Genomic Encyclopedia of Type Strains, Phase IV (KMG-IV): sequencing the most valuable type-strain genomes for metagenomic binning, comparative biology and taxonomic classification.</title>
        <authorList>
            <person name="Goeker M."/>
        </authorList>
    </citation>
    <scope>NUCLEOTIDE SEQUENCE [LARGE SCALE GENOMIC DNA]</scope>
    <source>
        <strain evidence="1 2">DSM 11590</strain>
    </source>
</reference>
<organism evidence="1 2">
    <name type="scientific">Novispirillum itersonii</name>
    <name type="common">Aquaspirillum itersonii</name>
    <dbReference type="NCBI Taxonomy" id="189"/>
    <lineage>
        <taxon>Bacteria</taxon>
        <taxon>Pseudomonadati</taxon>
        <taxon>Pseudomonadota</taxon>
        <taxon>Alphaproteobacteria</taxon>
        <taxon>Rhodospirillales</taxon>
        <taxon>Novispirillaceae</taxon>
        <taxon>Novispirillum</taxon>
    </lineage>
</organism>
<dbReference type="Proteomes" id="UP000544872">
    <property type="component" value="Unassembled WGS sequence"/>
</dbReference>
<proteinExistence type="predicted"/>
<sequence>MSPSSVRSGLIGLPLSTRIGGVAARTMGTGFCVA</sequence>
<dbReference type="EMBL" id="JACIIX010000003">
    <property type="protein sequence ID" value="MBB6209789.1"/>
    <property type="molecule type" value="Genomic_DNA"/>
</dbReference>
<comment type="caution">
    <text evidence="1">The sequence shown here is derived from an EMBL/GenBank/DDBJ whole genome shotgun (WGS) entry which is preliminary data.</text>
</comment>
<dbReference type="AlphaFoldDB" id="A0A7W9ZGD0"/>
<gene>
    <name evidence="1" type="ORF">FHS48_001197</name>
</gene>
<keyword evidence="2" id="KW-1185">Reference proteome</keyword>
<name>A0A7W9ZGD0_NOVIT</name>